<protein>
    <submittedName>
        <fullName evidence="1">Uncharacterized protein</fullName>
    </submittedName>
</protein>
<gene>
    <name evidence="1" type="ORF">ABVK25_009963</name>
</gene>
<sequence>MPPLLVTSVRLDNRYKPSFIHSSSRIIPPLPAPAFPPILINLHHLLPHNPQTRTALSGAIIPPTPSRTGIRVSPRCTSSRQPRIIHHHHFLLEMHIIARLPRRDDYRPALPRRRRDGLDRMARESGTV</sequence>
<comment type="caution">
    <text evidence="1">The sequence shown here is derived from an EMBL/GenBank/DDBJ whole genome shotgun (WGS) entry which is preliminary data.</text>
</comment>
<keyword evidence="2" id="KW-1185">Reference proteome</keyword>
<accession>A0ABR4AWT9</accession>
<reference evidence="1 2" key="1">
    <citation type="submission" date="2024-09" db="EMBL/GenBank/DDBJ databases">
        <title>Rethinking Asexuality: The Enigmatic Case of Functional Sexual Genes in Lepraria (Stereocaulaceae).</title>
        <authorList>
            <person name="Doellman M."/>
            <person name="Sun Y."/>
            <person name="Barcenas-Pena A."/>
            <person name="Lumbsch H.T."/>
            <person name="Grewe F."/>
        </authorList>
    </citation>
    <scope>NUCLEOTIDE SEQUENCE [LARGE SCALE GENOMIC DNA]</scope>
    <source>
        <strain evidence="1 2">Grewe 0041</strain>
    </source>
</reference>
<proteinExistence type="predicted"/>
<organism evidence="1 2">
    <name type="scientific">Lepraria finkii</name>
    <dbReference type="NCBI Taxonomy" id="1340010"/>
    <lineage>
        <taxon>Eukaryota</taxon>
        <taxon>Fungi</taxon>
        <taxon>Dikarya</taxon>
        <taxon>Ascomycota</taxon>
        <taxon>Pezizomycotina</taxon>
        <taxon>Lecanoromycetes</taxon>
        <taxon>OSLEUM clade</taxon>
        <taxon>Lecanoromycetidae</taxon>
        <taxon>Lecanorales</taxon>
        <taxon>Lecanorineae</taxon>
        <taxon>Stereocaulaceae</taxon>
        <taxon>Lepraria</taxon>
    </lineage>
</organism>
<dbReference type="EMBL" id="JBHFEH010000058">
    <property type="protein sequence ID" value="KAL2049740.1"/>
    <property type="molecule type" value="Genomic_DNA"/>
</dbReference>
<evidence type="ECO:0000313" key="2">
    <source>
        <dbReference type="Proteomes" id="UP001590951"/>
    </source>
</evidence>
<evidence type="ECO:0000313" key="1">
    <source>
        <dbReference type="EMBL" id="KAL2049740.1"/>
    </source>
</evidence>
<name>A0ABR4AWT9_9LECA</name>
<dbReference type="Proteomes" id="UP001590951">
    <property type="component" value="Unassembled WGS sequence"/>
</dbReference>